<accession>A0AA94L265</accession>
<dbReference type="Proteomes" id="UP000182680">
    <property type="component" value="Unassembled WGS sequence"/>
</dbReference>
<organism evidence="1 2">
    <name type="scientific">Desulfovibrio desulfuricans</name>
    <dbReference type="NCBI Taxonomy" id="876"/>
    <lineage>
        <taxon>Bacteria</taxon>
        <taxon>Pseudomonadati</taxon>
        <taxon>Thermodesulfobacteriota</taxon>
        <taxon>Desulfovibrionia</taxon>
        <taxon>Desulfovibrionales</taxon>
        <taxon>Desulfovibrionaceae</taxon>
        <taxon>Desulfovibrio</taxon>
    </lineage>
</organism>
<protein>
    <submittedName>
        <fullName evidence="1">Uncharacterized protein</fullName>
    </submittedName>
</protein>
<gene>
    <name evidence="1" type="ORF">SAMN02910291_01234</name>
</gene>
<evidence type="ECO:0000313" key="1">
    <source>
        <dbReference type="EMBL" id="SFW42147.1"/>
    </source>
</evidence>
<dbReference type="EMBL" id="FPIW01000017">
    <property type="protein sequence ID" value="SFW42147.1"/>
    <property type="molecule type" value="Genomic_DNA"/>
</dbReference>
<name>A0AA94L265_DESDE</name>
<dbReference type="RefSeq" id="WP_072311701.1">
    <property type="nucleotide sequence ID" value="NZ_FPIW01000017.1"/>
</dbReference>
<reference evidence="2" key="1">
    <citation type="submission" date="2016-11" db="EMBL/GenBank/DDBJ databases">
        <authorList>
            <person name="Jaros S."/>
            <person name="Januszkiewicz K."/>
            <person name="Wedrychowicz H."/>
        </authorList>
    </citation>
    <scope>NUCLEOTIDE SEQUENCE [LARGE SCALE GENOMIC DNA]</scope>
    <source>
        <strain evidence="2">DSM 7057</strain>
    </source>
</reference>
<evidence type="ECO:0000313" key="2">
    <source>
        <dbReference type="Proteomes" id="UP000182680"/>
    </source>
</evidence>
<proteinExistence type="predicted"/>
<sequence>MTNPALDQTTLEESFFFCEYAKRRFEVSSYNNGEIEKAIDTVGLILDSYYKETYNVPYPMKMDFLSDVIIACEYIGVNELAKKFRCHRVETRKLSFKNLAEQANQAINELENIGNLLDIACRFNMSSSFLPFPYNMESVILNIVSNKGLPQAFKLRDIEEQKCFVMGCNNYILFLVNRHVSLDETIQELTRQATLFKSNDDYKKSGKPEILSAIHKKSKSGTHKQTQYNTYYKSIGIFLYDLCIINKYNYEGAADELMRMHTKIKCSPKFKILESSKDCNFCKKFGACRSLWKKQFFAAVDKIKGTESQEEWLKIAKEKSQQKICERRPVSFFEYKFGTPPTPSEK</sequence>
<dbReference type="AlphaFoldDB" id="A0AA94L265"/>
<comment type="caution">
    <text evidence="1">The sequence shown here is derived from an EMBL/GenBank/DDBJ whole genome shotgun (WGS) entry which is preliminary data.</text>
</comment>